<gene>
    <name evidence="2" type="ORF">SAMN04487946_11079</name>
</gene>
<evidence type="ECO:0000313" key="2">
    <source>
        <dbReference type="EMBL" id="SDY28797.1"/>
    </source>
</evidence>
<feature type="transmembrane region" description="Helical" evidence="1">
    <location>
        <begin position="44"/>
        <end position="61"/>
    </location>
</feature>
<accession>A0A1H3IMG7</accession>
<name>A0A1H3IMG7_9EURY</name>
<dbReference type="AlphaFoldDB" id="A0A1H3IMG7"/>
<keyword evidence="1" id="KW-1133">Transmembrane helix</keyword>
<sequence>MSRSPRSVVGTLGGRSRLRTALLTGGVAAGLLIVVSAFLDRSLLVETITMGISTTAFAYWFDLGEQS</sequence>
<keyword evidence="3" id="KW-1185">Reference proteome</keyword>
<protein>
    <submittedName>
        <fullName evidence="2">Uncharacterized protein</fullName>
    </submittedName>
</protein>
<dbReference type="STRING" id="660517.SAMN04487946_11079"/>
<keyword evidence="1" id="KW-0812">Transmembrane</keyword>
<feature type="transmembrane region" description="Helical" evidence="1">
    <location>
        <begin position="21"/>
        <end position="38"/>
    </location>
</feature>
<dbReference type="EMBL" id="FNPB01000010">
    <property type="protein sequence ID" value="SDY28797.1"/>
    <property type="molecule type" value="Genomic_DNA"/>
</dbReference>
<reference evidence="3" key="1">
    <citation type="submission" date="2016-10" db="EMBL/GenBank/DDBJ databases">
        <authorList>
            <person name="Varghese N."/>
            <person name="Submissions S."/>
        </authorList>
    </citation>
    <scope>NUCLEOTIDE SEQUENCE [LARGE SCALE GENOMIC DNA]</scope>
    <source>
        <strain evidence="3">CGMCC 1.10118</strain>
    </source>
</reference>
<organism evidence="2 3">
    <name type="scientific">Halobellus clavatus</name>
    <dbReference type="NCBI Taxonomy" id="660517"/>
    <lineage>
        <taxon>Archaea</taxon>
        <taxon>Methanobacteriati</taxon>
        <taxon>Methanobacteriota</taxon>
        <taxon>Stenosarchaea group</taxon>
        <taxon>Halobacteria</taxon>
        <taxon>Halobacteriales</taxon>
        <taxon>Haloferacaceae</taxon>
        <taxon>Halobellus</taxon>
    </lineage>
</organism>
<evidence type="ECO:0000256" key="1">
    <source>
        <dbReference type="SAM" id="Phobius"/>
    </source>
</evidence>
<dbReference type="RefSeq" id="WP_089768336.1">
    <property type="nucleotide sequence ID" value="NZ_FNPB01000010.1"/>
</dbReference>
<dbReference type="Proteomes" id="UP000199170">
    <property type="component" value="Unassembled WGS sequence"/>
</dbReference>
<evidence type="ECO:0000313" key="3">
    <source>
        <dbReference type="Proteomes" id="UP000199170"/>
    </source>
</evidence>
<keyword evidence="1" id="KW-0472">Membrane</keyword>
<proteinExistence type="predicted"/>